<feature type="binding site" evidence="1">
    <location>
        <position position="308"/>
    </location>
    <ligand>
        <name>Zn(2+)</name>
        <dbReference type="ChEBI" id="CHEBI:29105"/>
    </ligand>
</feature>
<dbReference type="GO" id="GO:0046872">
    <property type="term" value="F:metal ion binding"/>
    <property type="evidence" value="ECO:0007669"/>
    <property type="project" value="UniProtKB-KW"/>
</dbReference>
<evidence type="ECO:0000313" key="3">
    <source>
        <dbReference type="Proteomes" id="UP001144256"/>
    </source>
</evidence>
<protein>
    <submittedName>
        <fullName evidence="2">Uncharacterized protein</fullName>
    </submittedName>
</protein>
<dbReference type="EMBL" id="BRLB01000019">
    <property type="protein sequence ID" value="GKX31627.1"/>
    <property type="molecule type" value="Genomic_DNA"/>
</dbReference>
<evidence type="ECO:0000256" key="1">
    <source>
        <dbReference type="PIRSR" id="PIRSR607822-1"/>
    </source>
</evidence>
<evidence type="ECO:0000313" key="2">
    <source>
        <dbReference type="EMBL" id="GKX31627.1"/>
    </source>
</evidence>
<dbReference type="GO" id="GO:0031179">
    <property type="term" value="P:peptide modification"/>
    <property type="evidence" value="ECO:0007669"/>
    <property type="project" value="InterPro"/>
</dbReference>
<feature type="binding site" evidence="1">
    <location>
        <position position="358"/>
    </location>
    <ligand>
        <name>Zn(2+)</name>
        <dbReference type="ChEBI" id="CHEBI:29105"/>
    </ligand>
</feature>
<gene>
    <name evidence="2" type="ORF">SH1V18_41070</name>
</gene>
<keyword evidence="1" id="KW-0479">Metal-binding</keyword>
<reference evidence="2" key="1">
    <citation type="submission" date="2022-06" db="EMBL/GenBank/DDBJ databases">
        <title>Vallitalea longa sp. nov., an anaerobic bacterium isolated from marine sediment.</title>
        <authorList>
            <person name="Hirano S."/>
            <person name="Terahara T."/>
            <person name="Mori K."/>
            <person name="Hamada M."/>
            <person name="Matsumoto R."/>
            <person name="Kobayashi T."/>
        </authorList>
    </citation>
    <scope>NUCLEOTIDE SEQUENCE</scope>
    <source>
        <strain evidence="2">SH18-1</strain>
    </source>
</reference>
<dbReference type="RefSeq" id="WP_281818812.1">
    <property type="nucleotide sequence ID" value="NZ_BRLB01000019.1"/>
</dbReference>
<dbReference type="Gene3D" id="1.50.10.20">
    <property type="match status" value="1"/>
</dbReference>
<dbReference type="InterPro" id="IPR033889">
    <property type="entry name" value="LanC"/>
</dbReference>
<dbReference type="CDD" id="cd04793">
    <property type="entry name" value="LanC"/>
    <property type="match status" value="1"/>
</dbReference>
<keyword evidence="1" id="KW-0862">Zinc</keyword>
<dbReference type="PRINTS" id="PR01950">
    <property type="entry name" value="LANCSUPER"/>
</dbReference>
<sequence>MEWSQVIDERIRSEVLKVVNDGVQRLVNAEQIKKKMLESIETRKKKGLDYMPWSATDLARGYSGLCVMFGALDRIEPEKGWDKIGYSYLQEIQKEIMKEGIKGFGLWTGLAGVIIAARALSRGGERYENFIGELNSVFLRSFPSMMEFIQSKSDEGVSLDDFDVIQGMSGIGRYTLCFRKELEMRNALEQILLYLVKLCEYKKINGIMVPGWFVSYDKYRGYGRKEYPNGHFNCGMSHGIVGVLALMSIAMINKVEVTGQREAIHKIVDWMMRWKTSDKFGPIWPARVSWEENIEGRSKNTAVREAWCYGSPGVARALWLSGMAVNNEEWKEVALDTFRGTALRPMDKWNIESDTFCHGYAGLLQMVQRMYSESGDELLGDLRNNLAERVIELWKPNELYGYQEGEKSDKQDIAGLLDGVAGVFTVLIGLIEEQESDWDLVFLIR</sequence>
<name>A0A9W5YCU2_9FIRM</name>
<dbReference type="InterPro" id="IPR007822">
    <property type="entry name" value="LANC-like"/>
</dbReference>
<dbReference type="SMART" id="SM01260">
    <property type="entry name" value="LANC_like"/>
    <property type="match status" value="1"/>
</dbReference>
<organism evidence="2 3">
    <name type="scientific">Vallitalea longa</name>
    <dbReference type="NCBI Taxonomy" id="2936439"/>
    <lineage>
        <taxon>Bacteria</taxon>
        <taxon>Bacillati</taxon>
        <taxon>Bacillota</taxon>
        <taxon>Clostridia</taxon>
        <taxon>Lachnospirales</taxon>
        <taxon>Vallitaleaceae</taxon>
        <taxon>Vallitalea</taxon>
    </lineage>
</organism>
<keyword evidence="3" id="KW-1185">Reference proteome</keyword>
<dbReference type="Pfam" id="PF05147">
    <property type="entry name" value="LANC_like"/>
    <property type="match status" value="1"/>
</dbReference>
<feature type="binding site" evidence="1">
    <location>
        <position position="357"/>
    </location>
    <ligand>
        <name>Zn(2+)</name>
        <dbReference type="ChEBI" id="CHEBI:29105"/>
    </ligand>
</feature>
<accession>A0A9W5YCU2</accession>
<dbReference type="SUPFAM" id="SSF158745">
    <property type="entry name" value="LanC-like"/>
    <property type="match status" value="1"/>
</dbReference>
<dbReference type="PRINTS" id="PR01955">
    <property type="entry name" value="LANCFRANKIA"/>
</dbReference>
<dbReference type="AlphaFoldDB" id="A0A9W5YCU2"/>
<comment type="caution">
    <text evidence="2">The sequence shown here is derived from an EMBL/GenBank/DDBJ whole genome shotgun (WGS) entry which is preliminary data.</text>
</comment>
<dbReference type="Proteomes" id="UP001144256">
    <property type="component" value="Unassembled WGS sequence"/>
</dbReference>
<proteinExistence type="predicted"/>